<keyword evidence="2" id="KW-0808">Transferase</keyword>
<evidence type="ECO:0000259" key="3">
    <source>
        <dbReference type="Pfam" id="PF00685"/>
    </source>
</evidence>
<dbReference type="SUPFAM" id="SSF52540">
    <property type="entry name" value="P-loop containing nucleoside triphosphate hydrolases"/>
    <property type="match status" value="1"/>
</dbReference>
<feature type="domain" description="Sulfotransferase" evidence="3">
    <location>
        <begin position="70"/>
        <end position="263"/>
    </location>
</feature>
<protein>
    <submittedName>
        <fullName evidence="4">Sulfotransferase 1C2A</fullName>
    </submittedName>
</protein>
<name>A0AAV4SV48_9ARAC</name>
<reference evidence="4 5" key="1">
    <citation type="submission" date="2021-06" db="EMBL/GenBank/DDBJ databases">
        <title>Caerostris darwini draft genome.</title>
        <authorList>
            <person name="Kono N."/>
            <person name="Arakawa K."/>
        </authorList>
    </citation>
    <scope>NUCLEOTIDE SEQUENCE [LARGE SCALE GENOMIC DNA]</scope>
</reference>
<dbReference type="InterPro" id="IPR000863">
    <property type="entry name" value="Sulfotransferase_dom"/>
</dbReference>
<dbReference type="PANTHER" id="PTHR11783">
    <property type="entry name" value="SULFOTRANSFERASE SULT"/>
    <property type="match status" value="1"/>
</dbReference>
<comment type="similarity">
    <text evidence="1">Belongs to the sulfotransferase 1 family.</text>
</comment>
<evidence type="ECO:0000256" key="1">
    <source>
        <dbReference type="ARBA" id="ARBA00005771"/>
    </source>
</evidence>
<dbReference type="Proteomes" id="UP001054837">
    <property type="component" value="Unassembled WGS sequence"/>
</dbReference>
<dbReference type="GO" id="GO:0008146">
    <property type="term" value="F:sulfotransferase activity"/>
    <property type="evidence" value="ECO:0007669"/>
    <property type="project" value="InterPro"/>
</dbReference>
<dbReference type="EMBL" id="BPLQ01008274">
    <property type="protein sequence ID" value="GIY36332.1"/>
    <property type="molecule type" value="Genomic_DNA"/>
</dbReference>
<dbReference type="Gene3D" id="3.40.50.300">
    <property type="entry name" value="P-loop containing nucleotide triphosphate hydrolases"/>
    <property type="match status" value="1"/>
</dbReference>
<organism evidence="4 5">
    <name type="scientific">Caerostris darwini</name>
    <dbReference type="NCBI Taxonomy" id="1538125"/>
    <lineage>
        <taxon>Eukaryota</taxon>
        <taxon>Metazoa</taxon>
        <taxon>Ecdysozoa</taxon>
        <taxon>Arthropoda</taxon>
        <taxon>Chelicerata</taxon>
        <taxon>Arachnida</taxon>
        <taxon>Araneae</taxon>
        <taxon>Araneomorphae</taxon>
        <taxon>Entelegynae</taxon>
        <taxon>Araneoidea</taxon>
        <taxon>Araneidae</taxon>
        <taxon>Caerostris</taxon>
    </lineage>
</organism>
<accession>A0AAV4SV48</accession>
<dbReference type="InterPro" id="IPR027417">
    <property type="entry name" value="P-loop_NTPase"/>
</dbReference>
<evidence type="ECO:0000313" key="5">
    <source>
        <dbReference type="Proteomes" id="UP001054837"/>
    </source>
</evidence>
<evidence type="ECO:0000313" key="4">
    <source>
        <dbReference type="EMBL" id="GIY36332.1"/>
    </source>
</evidence>
<sequence>MEFLADRQDAKSPRETSYITSVKGINENTTFNMANVPKRPRYAKINGLLYPEMFSPKCFQEAMEYKPKPGDVFIDTYPKCGTTWMQNVAMYIFRKGKGLDDPSEFLKFAPFIDMLGIEGINNMPRPGAFKTHLPYSYMPYSPEAKYIFVSRNPKDCCVSFYHHARNEPGFGYWDGEFKDFFELFMAGELEYNDYFDHLLDWYPHRNDPNVFYTKYEDMKKDIKGVILKLSTFLGKEYIEAIEKDNSVLNNIIYFSGFEYMKKHLSDVYDIDKDEKHVGRLYTGFLHSYEFTKALNLPDDLPELEFVRKGIVGDWKNHFSAEQTERLNKKFLQKLNGTEVLEWYPMEN</sequence>
<dbReference type="AlphaFoldDB" id="A0AAV4SV48"/>
<dbReference type="Pfam" id="PF00685">
    <property type="entry name" value="Sulfotransfer_1"/>
    <property type="match status" value="2"/>
</dbReference>
<comment type="caution">
    <text evidence="4">The sequence shown here is derived from an EMBL/GenBank/DDBJ whole genome shotgun (WGS) entry which is preliminary data.</text>
</comment>
<gene>
    <name evidence="4" type="primary">Sult1c2a</name>
    <name evidence="4" type="ORF">CDAR_542441</name>
</gene>
<evidence type="ECO:0000256" key="2">
    <source>
        <dbReference type="ARBA" id="ARBA00022679"/>
    </source>
</evidence>
<proteinExistence type="inferred from homology"/>
<feature type="domain" description="Sulfotransferase" evidence="3">
    <location>
        <begin position="300"/>
        <end position="337"/>
    </location>
</feature>
<keyword evidence="5" id="KW-1185">Reference proteome</keyword>